<proteinExistence type="predicted"/>
<organism evidence="1 2">
    <name type="scientific">Persicitalea jodogahamensis</name>
    <dbReference type="NCBI Taxonomy" id="402147"/>
    <lineage>
        <taxon>Bacteria</taxon>
        <taxon>Pseudomonadati</taxon>
        <taxon>Bacteroidota</taxon>
        <taxon>Cytophagia</taxon>
        <taxon>Cytophagales</taxon>
        <taxon>Spirosomataceae</taxon>
        <taxon>Persicitalea</taxon>
    </lineage>
</organism>
<accession>A0A8J3GBT0</accession>
<keyword evidence="2" id="KW-1185">Reference proteome</keyword>
<reference evidence="1 2" key="1">
    <citation type="journal article" date="2014" name="Int. J. Syst. Evol. Microbiol.">
        <title>Complete genome sequence of Corynebacterium casei LMG S-19264T (=DSM 44701T), isolated from a smear-ripened cheese.</title>
        <authorList>
            <consortium name="US DOE Joint Genome Institute (JGI-PGF)"/>
            <person name="Walter F."/>
            <person name="Albersmeier A."/>
            <person name="Kalinowski J."/>
            <person name="Ruckert C."/>
        </authorList>
    </citation>
    <scope>NUCLEOTIDE SEQUENCE [LARGE SCALE GENOMIC DNA]</scope>
    <source>
        <strain evidence="1 2">KCTC 12866</strain>
    </source>
</reference>
<protein>
    <submittedName>
        <fullName evidence="1">Uncharacterized protein</fullName>
    </submittedName>
</protein>
<dbReference type="AlphaFoldDB" id="A0A8J3GBT0"/>
<dbReference type="Proteomes" id="UP000598271">
    <property type="component" value="Unassembled WGS sequence"/>
</dbReference>
<gene>
    <name evidence="1" type="ORF">GCM10007390_43820</name>
</gene>
<sequence length="57" mass="6606">MLKWPYDNLESINEVDDNTKVGIEKLKKIAHRTWQAANPEEEEEFTITTVQDFLGGL</sequence>
<evidence type="ECO:0000313" key="1">
    <source>
        <dbReference type="EMBL" id="GHB83903.1"/>
    </source>
</evidence>
<name>A0A8J3GBT0_9BACT</name>
<comment type="caution">
    <text evidence="1">The sequence shown here is derived from an EMBL/GenBank/DDBJ whole genome shotgun (WGS) entry which is preliminary data.</text>
</comment>
<evidence type="ECO:0000313" key="2">
    <source>
        <dbReference type="Proteomes" id="UP000598271"/>
    </source>
</evidence>
<dbReference type="EMBL" id="BMXF01000005">
    <property type="protein sequence ID" value="GHB83903.1"/>
    <property type="molecule type" value="Genomic_DNA"/>
</dbReference>